<feature type="compositionally biased region" description="Pro residues" evidence="1">
    <location>
        <begin position="1"/>
        <end position="12"/>
    </location>
</feature>
<keyword evidence="3" id="KW-1185">Reference proteome</keyword>
<organism evidence="2 3">
    <name type="scientific">Candidatus Rhabdochlamydia oedothoracis</name>
    <dbReference type="NCBI Taxonomy" id="2720720"/>
    <lineage>
        <taxon>Bacteria</taxon>
        <taxon>Pseudomonadati</taxon>
        <taxon>Chlamydiota</taxon>
        <taxon>Chlamydiia</taxon>
        <taxon>Parachlamydiales</taxon>
        <taxon>Candidatus Rhabdochlamydiaceae</taxon>
        <taxon>Candidatus Rhabdochlamydia</taxon>
    </lineage>
</organism>
<evidence type="ECO:0000313" key="3">
    <source>
        <dbReference type="Proteomes" id="UP000826014"/>
    </source>
</evidence>
<dbReference type="EMBL" id="CP075587">
    <property type="protein sequence ID" value="QYF49302.1"/>
    <property type="molecule type" value="Genomic_DNA"/>
</dbReference>
<sequence>MTEQLPPIPPSGQHPIKPKEANSSHQQDVTALWQKFLSQGENIATKEEAKIFIGGLLKFFNALVANERARISKANERLKRVIKGEE</sequence>
<protein>
    <submittedName>
        <fullName evidence="2">Uncharacterized protein</fullName>
    </submittedName>
</protein>
<accession>A0ABX8V6T3</accession>
<evidence type="ECO:0000256" key="1">
    <source>
        <dbReference type="SAM" id="MobiDB-lite"/>
    </source>
</evidence>
<gene>
    <name evidence="2" type="ORF">RHABOEDO_001615</name>
</gene>
<reference evidence="2 3" key="1">
    <citation type="journal article" date="2022" name="bioRxiv">
        <title>Ecology and evolution of chlamydial symbionts of arthropods.</title>
        <authorList>
            <person name="Halter T."/>
            <person name="Koestlbacher S."/>
            <person name="Collingro A."/>
            <person name="Sixt B.S."/>
            <person name="Toenshoff E.R."/>
            <person name="Hendrickx F."/>
            <person name="Kostanjsek R."/>
            <person name="Horn M."/>
        </authorList>
    </citation>
    <scope>NUCLEOTIDE SEQUENCE [LARGE SCALE GENOMIC DNA]</scope>
    <source>
        <strain evidence="2">W744xW776</strain>
    </source>
</reference>
<dbReference type="RefSeq" id="WP_215216643.1">
    <property type="nucleotide sequence ID" value="NZ_CP075587.1"/>
</dbReference>
<dbReference type="Proteomes" id="UP000826014">
    <property type="component" value="Chromosome"/>
</dbReference>
<evidence type="ECO:0000313" key="2">
    <source>
        <dbReference type="EMBL" id="QYF49302.1"/>
    </source>
</evidence>
<name>A0ABX8V6T3_9BACT</name>
<feature type="region of interest" description="Disordered" evidence="1">
    <location>
        <begin position="1"/>
        <end position="28"/>
    </location>
</feature>
<proteinExistence type="predicted"/>